<name>A0A212QPB7_RHOAC</name>
<evidence type="ECO:0000256" key="3">
    <source>
        <dbReference type="ARBA" id="ARBA00022475"/>
    </source>
</evidence>
<dbReference type="PANTHER" id="PTHR24421:SF37">
    <property type="entry name" value="SENSOR HISTIDINE KINASE NARS"/>
    <property type="match status" value="1"/>
</dbReference>
<dbReference type="InterPro" id="IPR003018">
    <property type="entry name" value="GAF"/>
</dbReference>
<dbReference type="InterPro" id="IPR013515">
    <property type="entry name" value="Phytochrome_cen-reg"/>
</dbReference>
<dbReference type="Pfam" id="PF02518">
    <property type="entry name" value="HATPase_c"/>
    <property type="match status" value="1"/>
</dbReference>
<feature type="domain" description="Phytochrome chromophore attachment site" evidence="16">
    <location>
        <begin position="160"/>
        <end position="318"/>
    </location>
</feature>
<sequence length="774" mass="85775">MSGEQPHETERPPPANGGATPNALDLTSCDREPIHIPASVQPHGALLALDPETFQIVQAGGDTQGILGGPPGSLLGQKLSDVLPQNLTQRVRLLLATEGPIVRPLHALTLESRDGRMIDALAHESSGLVVLELEPVQEKSPEDALGLMQTMLQRVQQTTTPQAFCQSMAEEVRRVSGFDRAMVYRFLPDGSGVVEAEARDPAVDSFLGLHYPASDIPRQARALYLKSWIRLIPNARYTAAPILPTVNPRDGQPLDLSYSLIRSVSPIHLEYLHNMGVTASMSLSIILGGRLWGLIACHHRTPRFLTHRLRMACELFAQMASSQLETRVAAEDFEAQLRSKRVHEELVTRMSQEGDLAEGLIRCRPNLLDYIPAEGVGLWFDGRYTQLGQTPNARQVAELVAWLNKNVAEGVYFTDRLPQVYPPAAQFSDVASGIVALSVSKFPRDYVLWFRPEAVRTVTWAGNPAKPVEHGPNGARLTPRKSFDEWRESVRHHSPPWRNVDVEAAQTLRVSLLEVILKRIDQVAREREEARARQEALAIELDRRLEELKQESQRRAVAETELSLVLRSTVEDQEAERLRIARELHDSLGQTLTLLQLGLDELGPALPAGEKNRLTALRQLAQGVGSEVNRLAWEIRPTALDDLGLQTAIQHFVETWSERLNLQFDLRLALNDRRLAPAVETALYRVLQEAITNIARHAGATRVGVLLEARDDEVRMIIEDNGRGFAPDDPVRAGTPAARLGLLGMRERLSLISGSLEIESAPGRGCTLFVKAPL</sequence>
<keyword evidence="3" id="KW-1003">Cell membrane</keyword>
<dbReference type="Gene3D" id="3.30.450.270">
    <property type="match status" value="1"/>
</dbReference>
<dbReference type="InterPro" id="IPR043150">
    <property type="entry name" value="Phytochrome_PHY_sf"/>
</dbReference>
<accession>A0A212QPB7</accession>
<organism evidence="18 19">
    <name type="scientific">Rhodoblastus acidophilus</name>
    <name type="common">Rhodopseudomonas acidophila</name>
    <dbReference type="NCBI Taxonomy" id="1074"/>
    <lineage>
        <taxon>Bacteria</taxon>
        <taxon>Pseudomonadati</taxon>
        <taxon>Pseudomonadota</taxon>
        <taxon>Alphaproteobacteria</taxon>
        <taxon>Hyphomicrobiales</taxon>
        <taxon>Rhodoblastaceae</taxon>
        <taxon>Rhodoblastus</taxon>
    </lineage>
</organism>
<dbReference type="PROSITE" id="PS50109">
    <property type="entry name" value="HIS_KIN"/>
    <property type="match status" value="1"/>
</dbReference>
<keyword evidence="9" id="KW-1133">Transmembrane helix</keyword>
<evidence type="ECO:0000256" key="10">
    <source>
        <dbReference type="ARBA" id="ARBA00022991"/>
    </source>
</evidence>
<evidence type="ECO:0000256" key="2">
    <source>
        <dbReference type="ARBA" id="ARBA00006402"/>
    </source>
</evidence>
<dbReference type="InterPro" id="IPR016132">
    <property type="entry name" value="Phyto_chromo_attachment"/>
</dbReference>
<dbReference type="SMART" id="SM00065">
    <property type="entry name" value="GAF"/>
    <property type="match status" value="1"/>
</dbReference>
<keyword evidence="11" id="KW-0902">Two-component regulatory system</keyword>
<dbReference type="InterPro" id="IPR005467">
    <property type="entry name" value="His_kinase_dom"/>
</dbReference>
<keyword evidence="4" id="KW-0600">Photoreceptor protein</keyword>
<dbReference type="EMBL" id="FYDG01000001">
    <property type="protein sequence ID" value="SNB61121.1"/>
    <property type="molecule type" value="Genomic_DNA"/>
</dbReference>
<gene>
    <name evidence="18" type="ORF">SAMN06265338_101984</name>
</gene>
<comment type="similarity">
    <text evidence="2">In the N-terminal section; belongs to the phytochrome family.</text>
</comment>
<evidence type="ECO:0000256" key="15">
    <source>
        <dbReference type="SAM" id="MobiDB-lite"/>
    </source>
</evidence>
<evidence type="ECO:0000256" key="14">
    <source>
        <dbReference type="SAM" id="Coils"/>
    </source>
</evidence>
<dbReference type="InterPro" id="IPR013654">
    <property type="entry name" value="PAS_2"/>
</dbReference>
<reference evidence="19" key="1">
    <citation type="submission" date="2017-06" db="EMBL/GenBank/DDBJ databases">
        <authorList>
            <person name="Varghese N."/>
            <person name="Submissions S."/>
        </authorList>
    </citation>
    <scope>NUCLEOTIDE SEQUENCE [LARGE SCALE GENOMIC DNA]</scope>
    <source>
        <strain evidence="19">DSM 137</strain>
    </source>
</reference>
<dbReference type="PRINTS" id="PR01033">
    <property type="entry name" value="PHYTOCHROME"/>
</dbReference>
<dbReference type="Pfam" id="PF01590">
    <property type="entry name" value="GAF"/>
    <property type="match status" value="1"/>
</dbReference>
<keyword evidence="10" id="KW-0157">Chromophore</keyword>
<dbReference type="GO" id="GO:0009881">
    <property type="term" value="F:photoreceptor activity"/>
    <property type="evidence" value="ECO:0007669"/>
    <property type="project" value="UniProtKB-KW"/>
</dbReference>
<dbReference type="GO" id="GO:0005886">
    <property type="term" value="C:plasma membrane"/>
    <property type="evidence" value="ECO:0007669"/>
    <property type="project" value="UniProtKB-SubCell"/>
</dbReference>
<evidence type="ECO:0000313" key="19">
    <source>
        <dbReference type="Proteomes" id="UP000198418"/>
    </source>
</evidence>
<evidence type="ECO:0000256" key="6">
    <source>
        <dbReference type="ARBA" id="ARBA00022679"/>
    </source>
</evidence>
<evidence type="ECO:0000313" key="18">
    <source>
        <dbReference type="EMBL" id="SNB61121.1"/>
    </source>
</evidence>
<evidence type="ECO:0000259" key="16">
    <source>
        <dbReference type="PROSITE" id="PS50046"/>
    </source>
</evidence>
<dbReference type="Gene3D" id="3.30.450.40">
    <property type="match status" value="1"/>
</dbReference>
<keyword evidence="5" id="KW-0716">Sensory transduction</keyword>
<dbReference type="Gene3D" id="3.30.565.10">
    <property type="entry name" value="Histidine kinase-like ATPase, C-terminal domain"/>
    <property type="match status" value="1"/>
</dbReference>
<dbReference type="PANTHER" id="PTHR24421">
    <property type="entry name" value="NITRATE/NITRITE SENSOR PROTEIN NARX-RELATED"/>
    <property type="match status" value="1"/>
</dbReference>
<dbReference type="InterPro" id="IPR029016">
    <property type="entry name" value="GAF-like_dom_sf"/>
</dbReference>
<dbReference type="Pfam" id="PF08446">
    <property type="entry name" value="PAS_2"/>
    <property type="match status" value="1"/>
</dbReference>
<dbReference type="PROSITE" id="PS50046">
    <property type="entry name" value="PHYTOCHROME_2"/>
    <property type="match status" value="1"/>
</dbReference>
<dbReference type="SMART" id="SM00387">
    <property type="entry name" value="HATPase_c"/>
    <property type="match status" value="1"/>
</dbReference>
<dbReference type="Proteomes" id="UP000198418">
    <property type="component" value="Unassembled WGS sequence"/>
</dbReference>
<evidence type="ECO:0000256" key="5">
    <source>
        <dbReference type="ARBA" id="ARBA00022606"/>
    </source>
</evidence>
<evidence type="ECO:0000256" key="13">
    <source>
        <dbReference type="ARBA" id="ARBA00023170"/>
    </source>
</evidence>
<dbReference type="Gene3D" id="1.20.5.1930">
    <property type="match status" value="1"/>
</dbReference>
<keyword evidence="14" id="KW-0175">Coiled coil</keyword>
<feature type="region of interest" description="Disordered" evidence="15">
    <location>
        <begin position="1"/>
        <end position="26"/>
    </location>
</feature>
<keyword evidence="7" id="KW-0812">Transmembrane</keyword>
<comment type="subcellular location">
    <subcellularLocation>
        <location evidence="1">Cell membrane</location>
        <topology evidence="1">Multi-pass membrane protein</topology>
    </subcellularLocation>
</comment>
<dbReference type="GO" id="GO:0000155">
    <property type="term" value="F:phosphorelay sensor kinase activity"/>
    <property type="evidence" value="ECO:0007669"/>
    <property type="project" value="InterPro"/>
</dbReference>
<feature type="coiled-coil region" evidence="14">
    <location>
        <begin position="513"/>
        <end position="561"/>
    </location>
</feature>
<dbReference type="InterPro" id="IPR003594">
    <property type="entry name" value="HATPase_dom"/>
</dbReference>
<evidence type="ECO:0000256" key="7">
    <source>
        <dbReference type="ARBA" id="ARBA00022692"/>
    </source>
</evidence>
<dbReference type="InterPro" id="IPR001294">
    <property type="entry name" value="Phytochrome"/>
</dbReference>
<dbReference type="InterPro" id="IPR050482">
    <property type="entry name" value="Sensor_HK_TwoCompSys"/>
</dbReference>
<evidence type="ECO:0000256" key="9">
    <source>
        <dbReference type="ARBA" id="ARBA00022989"/>
    </source>
</evidence>
<keyword evidence="12" id="KW-0472">Membrane</keyword>
<dbReference type="Gene3D" id="3.30.450.20">
    <property type="entry name" value="PAS domain"/>
    <property type="match status" value="1"/>
</dbReference>
<keyword evidence="6" id="KW-0808">Transferase</keyword>
<dbReference type="InterPro" id="IPR035965">
    <property type="entry name" value="PAS-like_dom_sf"/>
</dbReference>
<dbReference type="CDD" id="cd16917">
    <property type="entry name" value="HATPase_UhpB-NarQ-NarX-like"/>
    <property type="match status" value="1"/>
</dbReference>
<dbReference type="InterPro" id="IPR011712">
    <property type="entry name" value="Sig_transdc_His_kin_sub3_dim/P"/>
</dbReference>
<dbReference type="InterPro" id="IPR036890">
    <property type="entry name" value="HATPase_C_sf"/>
</dbReference>
<dbReference type="GO" id="GO:0046983">
    <property type="term" value="F:protein dimerization activity"/>
    <property type="evidence" value="ECO:0007669"/>
    <property type="project" value="InterPro"/>
</dbReference>
<evidence type="ECO:0000256" key="12">
    <source>
        <dbReference type="ARBA" id="ARBA00023136"/>
    </source>
</evidence>
<keyword evidence="13" id="KW-0675">Receptor</keyword>
<keyword evidence="8 18" id="KW-0418">Kinase</keyword>
<keyword evidence="19" id="KW-1185">Reference proteome</keyword>
<dbReference type="GO" id="GO:0009584">
    <property type="term" value="P:detection of visible light"/>
    <property type="evidence" value="ECO:0007669"/>
    <property type="project" value="InterPro"/>
</dbReference>
<evidence type="ECO:0000259" key="17">
    <source>
        <dbReference type="PROSITE" id="PS50109"/>
    </source>
</evidence>
<dbReference type="Pfam" id="PF00360">
    <property type="entry name" value="PHY"/>
    <property type="match status" value="1"/>
</dbReference>
<dbReference type="OrthoDB" id="9760752at2"/>
<feature type="compositionally biased region" description="Basic and acidic residues" evidence="15">
    <location>
        <begin position="1"/>
        <end position="11"/>
    </location>
</feature>
<evidence type="ECO:0000256" key="1">
    <source>
        <dbReference type="ARBA" id="ARBA00004651"/>
    </source>
</evidence>
<evidence type="ECO:0000256" key="4">
    <source>
        <dbReference type="ARBA" id="ARBA00022543"/>
    </source>
</evidence>
<dbReference type="SUPFAM" id="SSF55785">
    <property type="entry name" value="PYP-like sensor domain (PAS domain)"/>
    <property type="match status" value="1"/>
</dbReference>
<dbReference type="Pfam" id="PF07730">
    <property type="entry name" value="HisKA_3"/>
    <property type="match status" value="1"/>
</dbReference>
<dbReference type="AlphaFoldDB" id="A0A212QPB7"/>
<dbReference type="GO" id="GO:0006355">
    <property type="term" value="P:regulation of DNA-templated transcription"/>
    <property type="evidence" value="ECO:0007669"/>
    <property type="project" value="InterPro"/>
</dbReference>
<evidence type="ECO:0000256" key="11">
    <source>
        <dbReference type="ARBA" id="ARBA00023012"/>
    </source>
</evidence>
<evidence type="ECO:0000256" key="8">
    <source>
        <dbReference type="ARBA" id="ARBA00022777"/>
    </source>
</evidence>
<proteinExistence type="inferred from homology"/>
<dbReference type="SUPFAM" id="SSF55874">
    <property type="entry name" value="ATPase domain of HSP90 chaperone/DNA topoisomerase II/histidine kinase"/>
    <property type="match status" value="1"/>
</dbReference>
<dbReference type="RefSeq" id="WP_088519382.1">
    <property type="nucleotide sequence ID" value="NZ_FYDG01000001.1"/>
</dbReference>
<feature type="domain" description="Histidine kinase" evidence="17">
    <location>
        <begin position="579"/>
        <end position="774"/>
    </location>
</feature>
<protein>
    <submittedName>
        <fullName evidence="18">Bacteriophytochrome (Light-regulated signal transduction histidine kinase)</fullName>
    </submittedName>
</protein>
<dbReference type="SUPFAM" id="SSF55781">
    <property type="entry name" value="GAF domain-like"/>
    <property type="match status" value="2"/>
</dbReference>